<dbReference type="PROSITE" id="PS00198">
    <property type="entry name" value="4FE4S_FER_1"/>
    <property type="match status" value="1"/>
</dbReference>
<dbReference type="InterPro" id="IPR004017">
    <property type="entry name" value="Cys_rich_dom"/>
</dbReference>
<dbReference type="Pfam" id="PF13183">
    <property type="entry name" value="Fer4_8"/>
    <property type="match status" value="1"/>
</dbReference>
<dbReference type="GO" id="GO:0046872">
    <property type="term" value="F:metal ion binding"/>
    <property type="evidence" value="ECO:0007669"/>
    <property type="project" value="UniProtKB-KW"/>
</dbReference>
<dbReference type="Gene3D" id="1.10.1060.10">
    <property type="entry name" value="Alpha-helical ferredoxin"/>
    <property type="match status" value="1"/>
</dbReference>
<dbReference type="Proteomes" id="UP001071230">
    <property type="component" value="Unassembled WGS sequence"/>
</dbReference>
<feature type="domain" description="4Fe-4S ferredoxin-type" evidence="7">
    <location>
        <begin position="75"/>
        <end position="107"/>
    </location>
</feature>
<dbReference type="AlphaFoldDB" id="A0A8S0X498"/>
<evidence type="ECO:0000256" key="1">
    <source>
        <dbReference type="ARBA" id="ARBA00022485"/>
    </source>
</evidence>
<keyword evidence="4" id="KW-0408">Iron</keyword>
<feature type="region of interest" description="Disordered" evidence="6">
    <location>
        <begin position="189"/>
        <end position="222"/>
    </location>
</feature>
<evidence type="ECO:0000313" key="10">
    <source>
        <dbReference type="Proteomes" id="UP001071230"/>
    </source>
</evidence>
<evidence type="ECO:0000256" key="4">
    <source>
        <dbReference type="ARBA" id="ARBA00023004"/>
    </source>
</evidence>
<organism evidence="8">
    <name type="scientific">Acididesulfobacillus acetoxydans</name>
    <dbReference type="NCBI Taxonomy" id="1561005"/>
    <lineage>
        <taxon>Bacteria</taxon>
        <taxon>Bacillati</taxon>
        <taxon>Bacillota</taxon>
        <taxon>Clostridia</taxon>
        <taxon>Eubacteriales</taxon>
        <taxon>Peptococcaceae</taxon>
        <taxon>Acididesulfobacillus</taxon>
    </lineage>
</organism>
<dbReference type="GO" id="GO:0051539">
    <property type="term" value="F:4 iron, 4 sulfur cluster binding"/>
    <property type="evidence" value="ECO:0007669"/>
    <property type="project" value="UniProtKB-KW"/>
</dbReference>
<dbReference type="PANTHER" id="PTHR32479:SF19">
    <property type="entry name" value="ANAEROBIC GLYCEROL-3-PHOSPHATE DEHYDROGENASE SUBUNIT C"/>
    <property type="match status" value="1"/>
</dbReference>
<keyword evidence="2" id="KW-0479">Metal-binding</keyword>
<dbReference type="InterPro" id="IPR009051">
    <property type="entry name" value="Helical_ferredxn"/>
</dbReference>
<keyword evidence="5" id="KW-0411">Iron-sulfur</keyword>
<dbReference type="EMBL" id="LR746496">
    <property type="protein sequence ID" value="CAA7600650.1"/>
    <property type="molecule type" value="Genomic_DNA"/>
</dbReference>
<dbReference type="Proteomes" id="UP000836597">
    <property type="component" value="Chromosome"/>
</dbReference>
<dbReference type="EMBL" id="CDGJ01000132">
    <property type="protein sequence ID" value="CEJ09431.1"/>
    <property type="molecule type" value="Genomic_DNA"/>
</dbReference>
<evidence type="ECO:0000313" key="9">
    <source>
        <dbReference type="EMBL" id="CEJ09431.1"/>
    </source>
</evidence>
<keyword evidence="3" id="KW-0677">Repeat</keyword>
<evidence type="ECO:0000256" key="6">
    <source>
        <dbReference type="SAM" id="MobiDB-lite"/>
    </source>
</evidence>
<keyword evidence="1" id="KW-0004">4Fe-4S</keyword>
<evidence type="ECO:0000259" key="7">
    <source>
        <dbReference type="PROSITE" id="PS51379"/>
    </source>
</evidence>
<dbReference type="PANTHER" id="PTHR32479">
    <property type="entry name" value="GLYCOLATE OXIDASE IRON-SULFUR SUBUNIT"/>
    <property type="match status" value="1"/>
</dbReference>
<reference evidence="9" key="1">
    <citation type="submission" date="2014-11" db="EMBL/GenBank/DDBJ databases">
        <authorList>
            <person name="Hornung B.V."/>
        </authorList>
    </citation>
    <scope>NUCLEOTIDE SEQUENCE</scope>
    <source>
        <strain evidence="9">INE</strain>
    </source>
</reference>
<reference evidence="8" key="2">
    <citation type="submission" date="2020-01" db="EMBL/GenBank/DDBJ databases">
        <authorList>
            <person name="Hornung B."/>
        </authorList>
    </citation>
    <scope>NUCLEOTIDE SEQUENCE</scope>
    <source>
        <strain evidence="8">PacBioINE</strain>
    </source>
</reference>
<evidence type="ECO:0000313" key="8">
    <source>
        <dbReference type="EMBL" id="CAA7600650.1"/>
    </source>
</evidence>
<keyword evidence="10" id="KW-1185">Reference proteome</keyword>
<dbReference type="RefSeq" id="WP_240984295.1">
    <property type="nucleotide sequence ID" value="NZ_CDGJ01000132.1"/>
</dbReference>
<evidence type="ECO:0000256" key="2">
    <source>
        <dbReference type="ARBA" id="ARBA00022723"/>
    </source>
</evidence>
<dbReference type="KEGG" id="aacx:DEACI_1303"/>
<feature type="domain" description="4Fe-4S ferredoxin-type" evidence="7">
    <location>
        <begin position="27"/>
        <end position="61"/>
    </location>
</feature>
<dbReference type="PROSITE" id="PS51379">
    <property type="entry name" value="4FE4S_FER_2"/>
    <property type="match status" value="2"/>
</dbReference>
<dbReference type="NCBIfam" id="NF008369">
    <property type="entry name" value="PRK11168.1"/>
    <property type="match status" value="1"/>
</dbReference>
<name>A0A8S0X498_9FIRM</name>
<dbReference type="GO" id="GO:0016491">
    <property type="term" value="F:oxidoreductase activity"/>
    <property type="evidence" value="ECO:0007669"/>
    <property type="project" value="UniProtKB-ARBA"/>
</dbReference>
<proteinExistence type="predicted"/>
<gene>
    <name evidence="8" type="ORF">DEACI_1303</name>
    <name evidence="9" type="ORF">DEACI_3915</name>
</gene>
<evidence type="ECO:0000256" key="5">
    <source>
        <dbReference type="ARBA" id="ARBA00023014"/>
    </source>
</evidence>
<accession>A0A8S0X498</accession>
<dbReference type="Pfam" id="PF02754">
    <property type="entry name" value="CCG"/>
    <property type="match status" value="2"/>
</dbReference>
<dbReference type="SUPFAM" id="SSF46548">
    <property type="entry name" value="alpha-helical ferredoxin"/>
    <property type="match status" value="1"/>
</dbReference>
<sequence length="472" mass="50674">MYTQTQWGEEGGPGPKPAAEPGGDDSHRQECGDPAGLDACVKCGICTAHCPVARAYAPFPGPKNLGPDAERLRLEGVALDPGCLAYCTNCKTCEVVCPSGVRITDMILRARRQQGSAQAESAKSRLRIRDHVLGRAEYLGRLGTVWPEFTNTVLATKLTRRLLQKALGISAEAPLPKYKKRFRLEKGSAAELTSESGQNGGKSVEGTGSSSMGRGAAGDPSAGNGSASKQVVYFPGCFVNYNDEATGLAVIRVLEHNGFEVIVPGFHCCGVPLTANGRFREAEGNARRNLALMEPYLERGIPIITSCTSCGLALKEDYPRIRVPAAKRIGAQTYDLFEFLWLLHERGELKEDFLEVRVPLAYHAPCHLKAQGIGTPSLRILRLIPGVKAEELDAGCCGLSGSFGFKAEKYELSLQIGHALFQRVRQGMREGKFKAVITECGGCQVQIAQGSGARSLHPVWILAQAYGLGGGT</sequence>
<dbReference type="InterPro" id="IPR017900">
    <property type="entry name" value="4Fe4S_Fe_S_CS"/>
</dbReference>
<feature type="region of interest" description="Disordered" evidence="6">
    <location>
        <begin position="1"/>
        <end position="29"/>
    </location>
</feature>
<dbReference type="InterPro" id="IPR017896">
    <property type="entry name" value="4Fe4S_Fe-S-bd"/>
</dbReference>
<protein>
    <submittedName>
        <fullName evidence="8">4Fe-4S ferredoxin, iron-sulphur binding, conserved site</fullName>
    </submittedName>
    <submittedName>
        <fullName evidence="9">Anaerobic glycerol-3-phosphate dehydrogenase subunit C</fullName>
    </submittedName>
</protein>
<evidence type="ECO:0000256" key="3">
    <source>
        <dbReference type="ARBA" id="ARBA00022737"/>
    </source>
</evidence>